<organism evidence="1 2">
    <name type="scientific">Corynebacterium pyruviciproducens</name>
    <dbReference type="NCBI Taxonomy" id="598660"/>
    <lineage>
        <taxon>Bacteria</taxon>
        <taxon>Bacillati</taxon>
        <taxon>Actinomycetota</taxon>
        <taxon>Actinomycetes</taxon>
        <taxon>Mycobacteriales</taxon>
        <taxon>Corynebacteriaceae</taxon>
        <taxon>Corynebacterium</taxon>
    </lineage>
</organism>
<dbReference type="RefSeq" id="WP_180805458.1">
    <property type="nucleotide sequence ID" value="NZ_CP136958.1"/>
</dbReference>
<name>A0AAF1BTB7_9CORY</name>
<dbReference type="GO" id="GO:0031388">
    <property type="term" value="P:organic acid phosphorylation"/>
    <property type="evidence" value="ECO:0007669"/>
    <property type="project" value="InterPro"/>
</dbReference>
<dbReference type="KEGG" id="cpyr:CYJ47_04490"/>
<dbReference type="GO" id="GO:0008887">
    <property type="term" value="F:glycerate kinase activity"/>
    <property type="evidence" value="ECO:0007669"/>
    <property type="project" value="InterPro"/>
</dbReference>
<dbReference type="Proteomes" id="UP000234560">
    <property type="component" value="Chromosome"/>
</dbReference>
<proteinExistence type="predicted"/>
<dbReference type="EMBL" id="CP136958">
    <property type="protein sequence ID" value="WOT03034.1"/>
    <property type="molecule type" value="Genomic_DNA"/>
</dbReference>
<reference evidence="1" key="2">
    <citation type="submission" date="2023-10" db="EMBL/GenBank/DDBJ databases">
        <authorList>
            <person name="Choi B."/>
        </authorList>
    </citation>
    <scope>NUCLEOTIDE SEQUENCE</scope>
    <source>
        <strain evidence="1">UMB0763</strain>
    </source>
</reference>
<sequence>MRNARTVFGSTTVYPMIIVSPDRFPPLSPAEAASAIAAAVGGVSFPLLDARLGTSQHFEGSRITLPTTGVSGRLTEASYTYNEAITTAFIDVAAASGPVDGIDPLDGDSYGTGVLIADALARGATTIVLAAGDSGAHDLGAGILTALGVLLQDEHGSRLSPGARPVERLSSIDLTGLNTQALGPTWIVYAPTVSGVESLAQVRGSVDKLCEMTGVQPTATSGTGGGLPLALTYLTDIAGTGKVVVFNPLTVSEPYQALRNAVESTAGATVLTATPEDNPTQLTRAVRKAAGTGAEVIELTGAGTSRVWTPTALAEWVTTALPQPSTDK</sequence>
<dbReference type="SUPFAM" id="SSF110738">
    <property type="entry name" value="Glycerate kinase I"/>
    <property type="match status" value="1"/>
</dbReference>
<dbReference type="Pfam" id="PF02595">
    <property type="entry name" value="Gly_kinase"/>
    <property type="match status" value="1"/>
</dbReference>
<accession>A0AAF1BTB7</accession>
<protein>
    <submittedName>
        <fullName evidence="1">Glycerate kinase</fullName>
    </submittedName>
</protein>
<dbReference type="PANTHER" id="PTHR21599">
    <property type="entry name" value="GLYCERATE KINASE"/>
    <property type="match status" value="1"/>
</dbReference>
<evidence type="ECO:0000313" key="1">
    <source>
        <dbReference type="EMBL" id="WOT03034.1"/>
    </source>
</evidence>
<dbReference type="InterPro" id="IPR036129">
    <property type="entry name" value="Glycerate_kinase_sf"/>
</dbReference>
<evidence type="ECO:0000313" key="2">
    <source>
        <dbReference type="Proteomes" id="UP000234560"/>
    </source>
</evidence>
<gene>
    <name evidence="1" type="ORF">CYJ47_04490</name>
</gene>
<dbReference type="Gene3D" id="3.90.1510.10">
    <property type="entry name" value="Glycerate kinase, domain 2"/>
    <property type="match status" value="1"/>
</dbReference>
<keyword evidence="1" id="KW-0418">Kinase</keyword>
<dbReference type="InterPro" id="IPR004381">
    <property type="entry name" value="Glycerate_kinase"/>
</dbReference>
<keyword evidence="1" id="KW-0808">Transferase</keyword>
<reference evidence="1" key="1">
    <citation type="submission" date="2017-12" db="EMBL/GenBank/DDBJ databases">
        <authorList>
            <person name="Thomas-White K."/>
            <person name="Wolfe A.J."/>
        </authorList>
    </citation>
    <scope>NUCLEOTIDE SEQUENCE</scope>
    <source>
        <strain evidence="1">UMB0763</strain>
    </source>
</reference>
<dbReference type="InterPro" id="IPR018193">
    <property type="entry name" value="Glyc_kinase_flavodox-like_fold"/>
</dbReference>
<dbReference type="AlphaFoldDB" id="A0AAF1BTB7"/>
<dbReference type="PANTHER" id="PTHR21599:SF0">
    <property type="entry name" value="GLYCERATE KINASE"/>
    <property type="match status" value="1"/>
</dbReference>